<name>E0IB49_9BACL</name>
<dbReference type="EMBL" id="AEDD01000007">
    <property type="protein sequence ID" value="EFM10340.1"/>
    <property type="molecule type" value="Genomic_DNA"/>
</dbReference>
<dbReference type="STRING" id="717606.PaecuDRAFT_2776"/>
<dbReference type="InterPro" id="IPR002931">
    <property type="entry name" value="Transglutaminase-like"/>
</dbReference>
<evidence type="ECO:0000313" key="2">
    <source>
        <dbReference type="EMBL" id="EFM10340.1"/>
    </source>
</evidence>
<dbReference type="InterPro" id="IPR052557">
    <property type="entry name" value="CAP/Cytokinesis_protein"/>
</dbReference>
<gene>
    <name evidence="2" type="ORF">PaecuDRAFT_2776</name>
</gene>
<organism evidence="2 3">
    <name type="scientific">Paenibacillus curdlanolyticus YK9</name>
    <dbReference type="NCBI Taxonomy" id="717606"/>
    <lineage>
        <taxon>Bacteria</taxon>
        <taxon>Bacillati</taxon>
        <taxon>Bacillota</taxon>
        <taxon>Bacilli</taxon>
        <taxon>Bacillales</taxon>
        <taxon>Paenibacillaceae</taxon>
        <taxon>Paenibacillus</taxon>
    </lineage>
</organism>
<dbReference type="Pfam" id="PF03217">
    <property type="entry name" value="SlpA"/>
    <property type="match status" value="1"/>
</dbReference>
<dbReference type="PANTHER" id="PTHR46333">
    <property type="entry name" value="CYTOKINESIS PROTEIN 3"/>
    <property type="match status" value="1"/>
</dbReference>
<sequence length="455" mass="50866">MGRETMGRIKWLFLGLIGTILLSTTAPVVASAAAAGATASPAGAGCDASWYEKSMAYVPTGRITNKGQAQPIEVQIDNDTALYKTNATLSYGSTVKVYGTLKVNGSTYYALQDDKFVKASTNVKFEALPEKVRNCMEPLISEHNVNLWVAEASKIKTPIAKLAYLFTTLTDHVAYDYALYEGTGGNMRSHTSTGALAYGMAVCDGYASALQVLLTKAGIVNKTITGSANNGSGRGYEAHMWNLVKLDGFWYHVDSTWGDNYIDQFHYFLLPDQDMGRNHKWSVKTYATNDKYAYFDRLEVFNMDYVNGTYDEIRADGIYRVQLADKKKFTRITPANDRVYRRPQIDNGTMYYLTDRGLKRVGEDGSDPRLIPTGVTNDFIVFNGHIYYTHFIVSFDSPYEFHLNKTDLDGSNPASVHTFTDPDHNFSGFYLMNNGAHSTLYYYTNDHELVQVDSY</sequence>
<evidence type="ECO:0000313" key="3">
    <source>
        <dbReference type="Proteomes" id="UP000005387"/>
    </source>
</evidence>
<reference evidence="2 3" key="1">
    <citation type="submission" date="2010-07" db="EMBL/GenBank/DDBJ databases">
        <title>The draft genome of Paenibacillus curdlanolyticus YK9.</title>
        <authorList>
            <consortium name="US DOE Joint Genome Institute (JGI-PGF)"/>
            <person name="Lucas S."/>
            <person name="Copeland A."/>
            <person name="Lapidus A."/>
            <person name="Cheng J.-F."/>
            <person name="Bruce D."/>
            <person name="Goodwin L."/>
            <person name="Pitluck S."/>
            <person name="Land M.L."/>
            <person name="Hauser L."/>
            <person name="Chang Y.-J."/>
            <person name="Jeffries C."/>
            <person name="Anderson I.J."/>
            <person name="Johnson E."/>
            <person name="Loganathan U."/>
            <person name="Mulhopadhyay B."/>
            <person name="Kyrpides N."/>
            <person name="Woyke T.J."/>
        </authorList>
    </citation>
    <scope>NUCLEOTIDE SEQUENCE [LARGE SCALE GENOMIC DNA]</scope>
    <source>
        <strain evidence="2 3">YK9</strain>
    </source>
</reference>
<dbReference type="InterPro" id="IPR024968">
    <property type="entry name" value="SlpA_C_lactobacillus"/>
</dbReference>
<dbReference type="PANTHER" id="PTHR46333:SF2">
    <property type="entry name" value="CYTOKINESIS PROTEIN 3"/>
    <property type="match status" value="1"/>
</dbReference>
<keyword evidence="3" id="KW-1185">Reference proteome</keyword>
<dbReference type="SMART" id="SM00460">
    <property type="entry name" value="TGc"/>
    <property type="match status" value="1"/>
</dbReference>
<dbReference type="SUPFAM" id="SSF54001">
    <property type="entry name" value="Cysteine proteinases"/>
    <property type="match status" value="1"/>
</dbReference>
<dbReference type="InterPro" id="IPR038765">
    <property type="entry name" value="Papain-like_cys_pep_sf"/>
</dbReference>
<dbReference type="Pfam" id="PF01841">
    <property type="entry name" value="Transglut_core"/>
    <property type="match status" value="1"/>
</dbReference>
<dbReference type="Proteomes" id="UP000005387">
    <property type="component" value="Unassembled WGS sequence"/>
</dbReference>
<dbReference type="Gene3D" id="3.10.620.30">
    <property type="match status" value="1"/>
</dbReference>
<protein>
    <submittedName>
        <fullName evidence="2">Transglutaminase domain protein</fullName>
    </submittedName>
</protein>
<evidence type="ECO:0000259" key="1">
    <source>
        <dbReference type="SMART" id="SM00460"/>
    </source>
</evidence>
<dbReference type="eggNOG" id="COG5279">
    <property type="taxonomic scope" value="Bacteria"/>
</dbReference>
<dbReference type="GO" id="GO:0005737">
    <property type="term" value="C:cytoplasm"/>
    <property type="evidence" value="ECO:0007669"/>
    <property type="project" value="TreeGrafter"/>
</dbReference>
<feature type="domain" description="Transglutaminase-like" evidence="1">
    <location>
        <begin position="195"/>
        <end position="257"/>
    </location>
</feature>
<dbReference type="AlphaFoldDB" id="E0IB49"/>
<proteinExistence type="predicted"/>
<accession>E0IB49</accession>